<protein>
    <submittedName>
        <fullName evidence="2">Uncharacterized protein</fullName>
    </submittedName>
</protein>
<keyword evidence="3" id="KW-1185">Reference proteome</keyword>
<reference evidence="2 3" key="1">
    <citation type="submission" date="2016-12" db="EMBL/GenBank/DDBJ databases">
        <title>Draft genome sequences of strains Salinicola socius SMB35, Salinicola sp. MH3R3-1 and Chromohalobacter sp. SMB17 from the Verkhnekamsk potash mining region of Russia.</title>
        <authorList>
            <person name="Mavrodi D.V."/>
            <person name="Olsson B.E."/>
            <person name="Korsakova E.S."/>
            <person name="Pyankova A."/>
            <person name="Mavrodi O.V."/>
            <person name="Plotnikova E.G."/>
        </authorList>
    </citation>
    <scope>NUCLEOTIDE SEQUENCE [LARGE SCALE GENOMIC DNA]</scope>
    <source>
        <strain evidence="2 3">SMB17</strain>
    </source>
</reference>
<keyword evidence="1" id="KW-0472">Membrane</keyword>
<proteinExistence type="predicted"/>
<organism evidence="2 3">
    <name type="scientific">Chromohalobacter japonicus</name>
    <dbReference type="NCBI Taxonomy" id="223900"/>
    <lineage>
        <taxon>Bacteria</taxon>
        <taxon>Pseudomonadati</taxon>
        <taxon>Pseudomonadota</taxon>
        <taxon>Gammaproteobacteria</taxon>
        <taxon>Oceanospirillales</taxon>
        <taxon>Halomonadaceae</taxon>
        <taxon>Chromohalobacter</taxon>
    </lineage>
</organism>
<feature type="transmembrane region" description="Helical" evidence="1">
    <location>
        <begin position="6"/>
        <end position="29"/>
    </location>
</feature>
<dbReference type="AlphaFoldDB" id="A0A1Q8TBR5"/>
<dbReference type="RefSeq" id="WP_075369536.1">
    <property type="nucleotide sequence ID" value="NZ_MSDQ01000027.1"/>
</dbReference>
<name>A0A1Q8TBR5_9GAMM</name>
<keyword evidence="1" id="KW-1133">Transmembrane helix</keyword>
<gene>
    <name evidence="2" type="ORF">BTW10_11600</name>
</gene>
<feature type="transmembrane region" description="Helical" evidence="1">
    <location>
        <begin position="62"/>
        <end position="79"/>
    </location>
</feature>
<evidence type="ECO:0000313" key="3">
    <source>
        <dbReference type="Proteomes" id="UP000186806"/>
    </source>
</evidence>
<dbReference type="Proteomes" id="UP000186806">
    <property type="component" value="Unassembled WGS sequence"/>
</dbReference>
<evidence type="ECO:0000313" key="2">
    <source>
        <dbReference type="EMBL" id="OLO11105.1"/>
    </source>
</evidence>
<keyword evidence="1" id="KW-0812">Transmembrane</keyword>
<dbReference type="EMBL" id="MSDQ01000027">
    <property type="protein sequence ID" value="OLO11105.1"/>
    <property type="molecule type" value="Genomic_DNA"/>
</dbReference>
<accession>A0A1Q8TBR5</accession>
<comment type="caution">
    <text evidence="2">The sequence shown here is derived from an EMBL/GenBank/DDBJ whole genome shotgun (WGS) entry which is preliminary data.</text>
</comment>
<sequence length="80" mass="8566">MTHVQIAGLVSAILGTIGTVILFLASYALQSFVGGVLGSEEVNKHNEDIRVNNANRIRFQRVGLAFLCGSFCVQAVAVFL</sequence>
<evidence type="ECO:0000256" key="1">
    <source>
        <dbReference type="SAM" id="Phobius"/>
    </source>
</evidence>